<dbReference type="Gene3D" id="1.10.630.10">
    <property type="entry name" value="Cytochrome P450"/>
    <property type="match status" value="1"/>
</dbReference>
<keyword evidence="3 8" id="KW-0349">Heme</keyword>
<keyword evidence="9" id="KW-1133">Transmembrane helix</keyword>
<dbReference type="UniPathway" id="UPA00213"/>
<evidence type="ECO:0000256" key="4">
    <source>
        <dbReference type="ARBA" id="ARBA00022723"/>
    </source>
</evidence>
<dbReference type="PANTHER" id="PTHR47951">
    <property type="entry name" value="OS08G0547900 PROTEIN"/>
    <property type="match status" value="1"/>
</dbReference>
<evidence type="ECO:0000256" key="2">
    <source>
        <dbReference type="ARBA" id="ARBA00010617"/>
    </source>
</evidence>
<dbReference type="EMBL" id="MG874684">
    <property type="protein sequence ID" value="AXL93718.1"/>
    <property type="molecule type" value="mRNA"/>
</dbReference>
<accession>A0A346CEB2</accession>
<proteinExistence type="evidence at transcript level"/>
<keyword evidence="5" id="KW-0560">Oxidoreductase</keyword>
<organism evidence="10">
    <name type="scientific">Tanacetum cinerariifolium</name>
    <name type="common">Dalmatian daisy</name>
    <name type="synonym">Chrysanthemum cinerariifolium</name>
    <dbReference type="NCBI Taxonomy" id="118510"/>
    <lineage>
        <taxon>Eukaryota</taxon>
        <taxon>Viridiplantae</taxon>
        <taxon>Streptophyta</taxon>
        <taxon>Embryophyta</taxon>
        <taxon>Tracheophyta</taxon>
        <taxon>Spermatophyta</taxon>
        <taxon>Magnoliopsida</taxon>
        <taxon>eudicotyledons</taxon>
        <taxon>Gunneridae</taxon>
        <taxon>Pentapetalae</taxon>
        <taxon>asterids</taxon>
        <taxon>campanulids</taxon>
        <taxon>Asterales</taxon>
        <taxon>Asteraceae</taxon>
        <taxon>Asteroideae</taxon>
        <taxon>Anthemideae</taxon>
        <taxon>Anthemidinae</taxon>
        <taxon>Tanacetum</taxon>
    </lineage>
</organism>
<keyword evidence="9" id="KW-0812">Transmembrane</keyword>
<evidence type="ECO:0000256" key="5">
    <source>
        <dbReference type="ARBA" id="ARBA00023002"/>
    </source>
</evidence>
<protein>
    <submittedName>
        <fullName evidence="10">Cytochrome P450</fullName>
    </submittedName>
</protein>
<comment type="cofactor">
    <cofactor evidence="1 8">
        <name>heme</name>
        <dbReference type="ChEBI" id="CHEBI:30413"/>
    </cofactor>
</comment>
<evidence type="ECO:0000256" key="6">
    <source>
        <dbReference type="ARBA" id="ARBA00023004"/>
    </source>
</evidence>
<dbReference type="InterPro" id="IPR036396">
    <property type="entry name" value="Cyt_P450_sf"/>
</dbReference>
<dbReference type="SUPFAM" id="SSF48264">
    <property type="entry name" value="Cytochrome P450"/>
    <property type="match status" value="1"/>
</dbReference>
<evidence type="ECO:0000256" key="7">
    <source>
        <dbReference type="ARBA" id="ARBA00023033"/>
    </source>
</evidence>
<dbReference type="Pfam" id="PF00067">
    <property type="entry name" value="p450"/>
    <property type="match status" value="1"/>
</dbReference>
<name>A0A346CEB2_TANCI</name>
<dbReference type="PANTHER" id="PTHR47951:SF7">
    <property type="entry name" value="FLAVONOID 3',5'-HYDROXYLASE-LIKE ISOFORM X1"/>
    <property type="match status" value="1"/>
</dbReference>
<dbReference type="InterPro" id="IPR001128">
    <property type="entry name" value="Cyt_P450"/>
</dbReference>
<keyword evidence="9" id="KW-0472">Membrane</keyword>
<dbReference type="PRINTS" id="PR00463">
    <property type="entry name" value="EP450I"/>
</dbReference>
<keyword evidence="6 8" id="KW-0408">Iron</keyword>
<reference evidence="10" key="1">
    <citation type="journal article" date="2018" name="Plant Physiol.">
        <title>Jasmone Hydroxylase, a Key Enzyme in the Synthesis of the Alcohol Moiety of Pyrethrin Insecticides.</title>
        <authorList>
            <person name="Li W."/>
            <person name="Zhou F."/>
            <person name="Pichersky E."/>
        </authorList>
    </citation>
    <scope>NUCLEOTIDE SEQUENCE</scope>
</reference>
<sequence length="530" mass="59604">MESNSYGSWLAVVSGKKDELAIAGLVVMVMTLAFSWYKRSIFSYEKGAPPLPPGPNGLPVVGYLPFLGPNLHREFTKMTQQYGPIFKLYLGSKLHVVVNSAELAKVVTGEQDESFANRDPHTAGLSASYDANDIAWSKNNANWRKLRKVLVHEVLSNVNLEASHSYRRVEIRKTIKNVHDMIGTSVDINEISFSTVLSVLTNIVWGKGLAKGAEDSNLSDEIRKVVSGIVEVAEGLNISDFFPTLTRFDLQGVDRRMKKQMKQFDYIFETTIEERINSNPTVTEEASQQKGGKDFLQILLELKDQISASSINMTQQKAIVVDMFLGGTDATSAMVEWTMTEVLQNREVLRKIQDELTEVIGLNNIVEESHLPKLKYLDAVFKETFRLHPPLPFLLPRAPSKTCTVGGYTIPEGSTLFVNVWAIQRDPQHWDNPSMFKPERFLNQDGLGKWDYNGTNSKFFPFGSGRRCPGVPLGEKMMMHILASLLHSFEWKLPMGEELDISDKFGIALKKRKPLIVVPTQRLTDLSLYV</sequence>
<feature type="binding site" description="axial binding residue" evidence="8">
    <location>
        <position position="468"/>
    </location>
    <ligand>
        <name>heme</name>
        <dbReference type="ChEBI" id="CHEBI:30413"/>
    </ligand>
    <ligandPart>
        <name>Fe</name>
        <dbReference type="ChEBI" id="CHEBI:18248"/>
    </ligandPart>
</feature>
<dbReference type="PRINTS" id="PR00385">
    <property type="entry name" value="P450"/>
</dbReference>
<evidence type="ECO:0000256" key="8">
    <source>
        <dbReference type="PIRSR" id="PIRSR602401-1"/>
    </source>
</evidence>
<dbReference type="GO" id="GO:0016114">
    <property type="term" value="P:terpenoid biosynthetic process"/>
    <property type="evidence" value="ECO:0007669"/>
    <property type="project" value="UniProtKB-UniPathway"/>
</dbReference>
<keyword evidence="7" id="KW-0503">Monooxygenase</keyword>
<evidence type="ECO:0000313" key="10">
    <source>
        <dbReference type="EMBL" id="AXL93718.1"/>
    </source>
</evidence>
<keyword evidence="4 8" id="KW-0479">Metal-binding</keyword>
<dbReference type="GO" id="GO:0004497">
    <property type="term" value="F:monooxygenase activity"/>
    <property type="evidence" value="ECO:0007669"/>
    <property type="project" value="UniProtKB-KW"/>
</dbReference>
<dbReference type="FunFam" id="1.10.630.10:FF:000126">
    <property type="entry name" value="Predicted protein"/>
    <property type="match status" value="1"/>
</dbReference>
<feature type="transmembrane region" description="Helical" evidence="9">
    <location>
        <begin position="20"/>
        <end position="37"/>
    </location>
</feature>
<dbReference type="GO" id="GO:0020037">
    <property type="term" value="F:heme binding"/>
    <property type="evidence" value="ECO:0007669"/>
    <property type="project" value="InterPro"/>
</dbReference>
<dbReference type="InterPro" id="IPR002401">
    <property type="entry name" value="Cyt_P450_E_grp-I"/>
</dbReference>
<dbReference type="GO" id="GO:0005506">
    <property type="term" value="F:iron ion binding"/>
    <property type="evidence" value="ECO:0007669"/>
    <property type="project" value="InterPro"/>
</dbReference>
<evidence type="ECO:0000256" key="9">
    <source>
        <dbReference type="SAM" id="Phobius"/>
    </source>
</evidence>
<evidence type="ECO:0000256" key="3">
    <source>
        <dbReference type="ARBA" id="ARBA00022617"/>
    </source>
</evidence>
<dbReference type="GO" id="GO:0016705">
    <property type="term" value="F:oxidoreductase activity, acting on paired donors, with incorporation or reduction of molecular oxygen"/>
    <property type="evidence" value="ECO:0007669"/>
    <property type="project" value="InterPro"/>
</dbReference>
<dbReference type="AlphaFoldDB" id="A0A346CEB2"/>
<comment type="similarity">
    <text evidence="2">Belongs to the cytochrome P450 family.</text>
</comment>
<evidence type="ECO:0000256" key="1">
    <source>
        <dbReference type="ARBA" id="ARBA00001971"/>
    </source>
</evidence>